<evidence type="ECO:0000313" key="2">
    <source>
        <dbReference type="WBParaSite" id="Hba_08458"/>
    </source>
</evidence>
<evidence type="ECO:0000313" key="1">
    <source>
        <dbReference type="Proteomes" id="UP000095283"/>
    </source>
</evidence>
<dbReference type="Proteomes" id="UP000095283">
    <property type="component" value="Unplaced"/>
</dbReference>
<name>A0A1I7WTF7_HETBA</name>
<reference evidence="2" key="1">
    <citation type="submission" date="2016-11" db="UniProtKB">
        <authorList>
            <consortium name="WormBaseParasite"/>
        </authorList>
    </citation>
    <scope>IDENTIFICATION</scope>
</reference>
<protein>
    <submittedName>
        <fullName evidence="2">NADH dehydrogenase subunit 1</fullName>
    </submittedName>
</protein>
<accession>A0A1I7WTF7</accession>
<proteinExistence type="predicted"/>
<sequence length="33" mass="3980">MTKLILIVLMVLCMFILKMKFFLQSLNSVEWFV</sequence>
<dbReference type="AlphaFoldDB" id="A0A1I7WTF7"/>
<organism evidence="1 2">
    <name type="scientific">Heterorhabditis bacteriophora</name>
    <name type="common">Entomopathogenic nematode worm</name>
    <dbReference type="NCBI Taxonomy" id="37862"/>
    <lineage>
        <taxon>Eukaryota</taxon>
        <taxon>Metazoa</taxon>
        <taxon>Ecdysozoa</taxon>
        <taxon>Nematoda</taxon>
        <taxon>Chromadorea</taxon>
        <taxon>Rhabditida</taxon>
        <taxon>Rhabditina</taxon>
        <taxon>Rhabditomorpha</taxon>
        <taxon>Strongyloidea</taxon>
        <taxon>Heterorhabditidae</taxon>
        <taxon>Heterorhabditis</taxon>
    </lineage>
</organism>
<keyword evidence="1" id="KW-1185">Reference proteome</keyword>
<dbReference type="WBParaSite" id="Hba_08458">
    <property type="protein sequence ID" value="Hba_08458"/>
    <property type="gene ID" value="Hba_08458"/>
</dbReference>